<dbReference type="OrthoDB" id="9778153at2"/>
<keyword evidence="2" id="KW-1185">Reference proteome</keyword>
<dbReference type="EMBL" id="CP042806">
    <property type="protein sequence ID" value="QEE27538.1"/>
    <property type="molecule type" value="Genomic_DNA"/>
</dbReference>
<organism evidence="1 2">
    <name type="scientific">Terriglobus albidus</name>
    <dbReference type="NCBI Taxonomy" id="1592106"/>
    <lineage>
        <taxon>Bacteria</taxon>
        <taxon>Pseudomonadati</taxon>
        <taxon>Acidobacteriota</taxon>
        <taxon>Terriglobia</taxon>
        <taxon>Terriglobales</taxon>
        <taxon>Acidobacteriaceae</taxon>
        <taxon>Terriglobus</taxon>
    </lineage>
</organism>
<dbReference type="RefSeq" id="WP_147646729.1">
    <property type="nucleotide sequence ID" value="NZ_CP042806.1"/>
</dbReference>
<evidence type="ECO:0000313" key="1">
    <source>
        <dbReference type="EMBL" id="QEE27538.1"/>
    </source>
</evidence>
<reference evidence="1 2" key="1">
    <citation type="submission" date="2019-08" db="EMBL/GenBank/DDBJ databases">
        <title>Complete genome sequence of Terriglobus albidus strain ORNL.</title>
        <authorList>
            <person name="Podar M."/>
        </authorList>
    </citation>
    <scope>NUCLEOTIDE SEQUENCE [LARGE SCALE GENOMIC DNA]</scope>
    <source>
        <strain evidence="1 2">ORNL</strain>
    </source>
</reference>
<accession>A0A5B9E6A5</accession>
<proteinExistence type="predicted"/>
<dbReference type="AlphaFoldDB" id="A0A5B9E6A5"/>
<dbReference type="Proteomes" id="UP000321820">
    <property type="component" value="Chromosome"/>
</dbReference>
<name>A0A5B9E6A5_9BACT</name>
<gene>
    <name evidence="1" type="ORF">FTW19_05645</name>
</gene>
<protein>
    <submittedName>
        <fullName evidence="1">Uncharacterized protein</fullName>
    </submittedName>
</protein>
<evidence type="ECO:0000313" key="2">
    <source>
        <dbReference type="Proteomes" id="UP000321820"/>
    </source>
</evidence>
<dbReference type="KEGG" id="talb:FTW19_05645"/>
<sequence>MTATDSLLSGLIDYAGLYPPAGLDMKSAVSSYLAYKRNRHSELLGRFIVDRKRLSELREVAGDAIADMPLSVIASSVAEVSNIAQLHKGGFRVESIEVKPDGLDEIGLKTAWRPPESTVYFEVPMMPLDVEVLTSIRMVGARVKIRTGGITAAAFPSSEAIAAMLTAMAGRDLEFKATAGLHHPIRGCHPFTYEPDSETGIMHGFLNLFLAATDIYFGGTEDRAQQILDEQDPEAFRVTADTIGWRSFQWSAEKLRTVRGEFAISFGSCSFVEPIQDLERLGWL</sequence>